<sequence>MGLEKQKKRNHGHKARKTKRHGNIPNSEDDKATRCASLYDLRGRGKRQSGEGREDDAEGKRQGVWRWFEHGLERMKLRGFEARRRRLEEDAGEPPRPNCRRQKWDPRK</sequence>
<evidence type="ECO:0000313" key="3">
    <source>
        <dbReference type="Proteomes" id="UP001374535"/>
    </source>
</evidence>
<protein>
    <submittedName>
        <fullName evidence="2">Uncharacterized protein</fullName>
    </submittedName>
</protein>
<dbReference type="Proteomes" id="UP001374535">
    <property type="component" value="Chromosome 10"/>
</dbReference>
<keyword evidence="3" id="KW-1185">Reference proteome</keyword>
<accession>A0AAQ3RIN0</accession>
<evidence type="ECO:0000313" key="2">
    <source>
        <dbReference type="EMBL" id="WVY95516.1"/>
    </source>
</evidence>
<organism evidence="2 3">
    <name type="scientific">Vigna mungo</name>
    <name type="common">Black gram</name>
    <name type="synonym">Phaseolus mungo</name>
    <dbReference type="NCBI Taxonomy" id="3915"/>
    <lineage>
        <taxon>Eukaryota</taxon>
        <taxon>Viridiplantae</taxon>
        <taxon>Streptophyta</taxon>
        <taxon>Embryophyta</taxon>
        <taxon>Tracheophyta</taxon>
        <taxon>Spermatophyta</taxon>
        <taxon>Magnoliopsida</taxon>
        <taxon>eudicotyledons</taxon>
        <taxon>Gunneridae</taxon>
        <taxon>Pentapetalae</taxon>
        <taxon>rosids</taxon>
        <taxon>fabids</taxon>
        <taxon>Fabales</taxon>
        <taxon>Fabaceae</taxon>
        <taxon>Papilionoideae</taxon>
        <taxon>50 kb inversion clade</taxon>
        <taxon>NPAAA clade</taxon>
        <taxon>indigoferoid/millettioid clade</taxon>
        <taxon>Phaseoleae</taxon>
        <taxon>Vigna</taxon>
    </lineage>
</organism>
<feature type="compositionally biased region" description="Basic residues" evidence="1">
    <location>
        <begin position="1"/>
        <end position="22"/>
    </location>
</feature>
<proteinExistence type="predicted"/>
<feature type="region of interest" description="Disordered" evidence="1">
    <location>
        <begin position="85"/>
        <end position="108"/>
    </location>
</feature>
<name>A0AAQ3RIN0_VIGMU</name>
<dbReference type="AlphaFoldDB" id="A0AAQ3RIN0"/>
<reference evidence="2 3" key="1">
    <citation type="journal article" date="2023" name="Life. Sci Alliance">
        <title>Evolutionary insights into 3D genome organization and epigenetic landscape of Vigna mungo.</title>
        <authorList>
            <person name="Junaid A."/>
            <person name="Singh B."/>
            <person name="Bhatia S."/>
        </authorList>
    </citation>
    <scope>NUCLEOTIDE SEQUENCE [LARGE SCALE GENOMIC DNA]</scope>
    <source>
        <strain evidence="2">Urdbean</strain>
    </source>
</reference>
<gene>
    <name evidence="2" type="ORF">V8G54_034604</name>
</gene>
<dbReference type="EMBL" id="CP144691">
    <property type="protein sequence ID" value="WVY95516.1"/>
    <property type="molecule type" value="Genomic_DNA"/>
</dbReference>
<evidence type="ECO:0000256" key="1">
    <source>
        <dbReference type="SAM" id="MobiDB-lite"/>
    </source>
</evidence>
<feature type="region of interest" description="Disordered" evidence="1">
    <location>
        <begin position="1"/>
        <end position="62"/>
    </location>
</feature>